<dbReference type="PANTHER" id="PTHR12616:SF1">
    <property type="entry name" value="VACUOLAR PROTEIN SORTING-ASSOCIATED PROTEIN 41 HOMOLOG"/>
    <property type="match status" value="1"/>
</dbReference>
<keyword evidence="7" id="KW-1185">Reference proteome</keyword>
<gene>
    <name evidence="6" type="ORF">BRENAR_LOCUS5008</name>
</gene>
<feature type="compositionally biased region" description="Polar residues" evidence="4">
    <location>
        <begin position="67"/>
        <end position="78"/>
    </location>
</feature>
<dbReference type="SMART" id="SM00299">
    <property type="entry name" value="CLH"/>
    <property type="match status" value="1"/>
</dbReference>
<evidence type="ECO:0000256" key="1">
    <source>
        <dbReference type="ARBA" id="ARBA00022448"/>
    </source>
</evidence>
<dbReference type="InterPro" id="IPR057780">
    <property type="entry name" value="Beta-prop_Vps41"/>
</dbReference>
<evidence type="ECO:0000256" key="2">
    <source>
        <dbReference type="ARBA" id="ARBA00022927"/>
    </source>
</evidence>
<feature type="compositionally biased region" description="Basic and acidic residues" evidence="4">
    <location>
        <begin position="79"/>
        <end position="116"/>
    </location>
</feature>
<dbReference type="InterPro" id="IPR045111">
    <property type="entry name" value="Vps41/Vps8"/>
</dbReference>
<feature type="repeat" description="CHCR" evidence="3">
    <location>
        <begin position="759"/>
        <end position="902"/>
    </location>
</feature>
<name>A0A448YTP0_BRENA</name>
<dbReference type="InterPro" id="IPR015943">
    <property type="entry name" value="WD40/YVTN_repeat-like_dom_sf"/>
</dbReference>
<dbReference type="GO" id="GO:0098588">
    <property type="term" value="C:bounding membrane of organelle"/>
    <property type="evidence" value="ECO:0007669"/>
    <property type="project" value="UniProtKB-ARBA"/>
</dbReference>
<keyword evidence="1" id="KW-0813">Transport</keyword>
<organism evidence="6 7">
    <name type="scientific">Brettanomyces naardenensis</name>
    <name type="common">Yeast</name>
    <dbReference type="NCBI Taxonomy" id="13370"/>
    <lineage>
        <taxon>Eukaryota</taxon>
        <taxon>Fungi</taxon>
        <taxon>Dikarya</taxon>
        <taxon>Ascomycota</taxon>
        <taxon>Saccharomycotina</taxon>
        <taxon>Pichiomycetes</taxon>
        <taxon>Pichiales</taxon>
        <taxon>Pichiaceae</taxon>
        <taxon>Brettanomyces</taxon>
    </lineage>
</organism>
<dbReference type="Proteomes" id="UP000290900">
    <property type="component" value="Unassembled WGS sequence"/>
</dbReference>
<dbReference type="Gene3D" id="1.25.40.10">
    <property type="entry name" value="Tetratricopeptide repeat domain"/>
    <property type="match status" value="1"/>
</dbReference>
<keyword evidence="2" id="KW-0653">Protein transport</keyword>
<dbReference type="InterPro" id="IPR036322">
    <property type="entry name" value="WD40_repeat_dom_sf"/>
</dbReference>
<dbReference type="GO" id="GO:0016236">
    <property type="term" value="P:macroautophagy"/>
    <property type="evidence" value="ECO:0007669"/>
    <property type="project" value="TreeGrafter"/>
</dbReference>
<feature type="compositionally biased region" description="Polar residues" evidence="4">
    <location>
        <begin position="13"/>
        <end position="44"/>
    </location>
</feature>
<sequence>MSGSSRILDDFLSSPSGQTADEEVQTNGVHTKNDQDTTVETTKQLNHDEDNEAADEVDREADEHTDVNSSKDSSSTLRQDLKSTADDAIERTEEQVEERQPKETHIREVMEDRTSEDSTQNGDSVSVDAEDTDLEGKTNDSESDDEVEQPPKLKYTRLTGLPTRFFDKDPVSACIFNERAFIFASHSGIIHLCRPDFSPIRTLKAHMTSILSLDTDGEYFASGSMDGTVVIGSIENESDITRYDFKRPIYAVALDKKYRSSRAFFSGGTSGKLTRSMKGWLGQRQDTVFGEDNGPITMIKTIDDLLFWTNDGGIHIAQISSKAALLDVPLPEDFPRPEVYWPRVHIIDRDRILLAWVNHIWVFRINVTRATRSSTSNILSSAASSFISPIEEKEIEIERHTSLEDMLIAGVSEFNDNLLVLNYIPPQSTRDEKTGRKVLSGQPPELVIVNRVTLDEESVDEVALNRFSSLGLNDYHLHQYVSQSEGPKWYLISANDGVVVQEFSLRDRLNWLTAKGRYLEAWNMSALWLDKIERLDIGIRQANEYVSEDQWSEAAEFLGEVFKVTSEESPAYLERICREWNSWLQIFLDAGHIKQIVDVLPCNPLGPDGGIDPKFYALSFDCFLSKKEYDHVIEFVTKWDHRLFDVDELAYKIGEVLKEGDEKFPVDTDMTITDNDRYVGLRETYVALRVELDEPEKCVDHLIKLRDKEIMQFLDEHHLIHQNMNKLPIIMRIAADEDDLKRKRIPKLREELSVNISILVESSHEILPGRITDVMDNAGMNFVSYLYLEKLSREDKLLVRDLEDEMVELYALYNRDELSEFLGKHKNYSIEKAIKVCEQTHCIPELAYLLSKVGENKKALTLIIDDLEDPQMAIRFVESANDKELWDFLLDYSMDRPDFIRALLEASGDLIDPIPVVDRIPKGIEIKGLRDALIKITKNMVLDDWMYKIILQIIWKDTVATSDKYRDLRLQGYCYGALNNRVRSTMQTLIQMPGDTNQPLVSEGEVLGENNVWNGEASDPVGKIKHASFIKGRLLFQRTGENSARELNH</sequence>
<dbReference type="PROSITE" id="PS50236">
    <property type="entry name" value="CHCR"/>
    <property type="match status" value="1"/>
</dbReference>
<dbReference type="SUPFAM" id="SSF50978">
    <property type="entry name" value="WD40 repeat-like"/>
    <property type="match status" value="1"/>
</dbReference>
<dbReference type="GO" id="GO:0009267">
    <property type="term" value="P:cellular response to starvation"/>
    <property type="evidence" value="ECO:0007669"/>
    <property type="project" value="TreeGrafter"/>
</dbReference>
<dbReference type="Pfam" id="PF23556">
    <property type="entry name" value="TPR_Vps41"/>
    <property type="match status" value="1"/>
</dbReference>
<dbReference type="GO" id="GO:0030897">
    <property type="term" value="C:HOPS complex"/>
    <property type="evidence" value="ECO:0007669"/>
    <property type="project" value="TreeGrafter"/>
</dbReference>
<evidence type="ECO:0000313" key="6">
    <source>
        <dbReference type="EMBL" id="VEU24280.1"/>
    </source>
</evidence>
<dbReference type="AlphaFoldDB" id="A0A448YTP0"/>
<dbReference type="Gene3D" id="2.130.10.10">
    <property type="entry name" value="YVTN repeat-like/Quinoprotein amine dehydrogenase"/>
    <property type="match status" value="1"/>
</dbReference>
<reference evidence="6 7" key="1">
    <citation type="submission" date="2018-12" db="EMBL/GenBank/DDBJ databases">
        <authorList>
            <person name="Tiukova I."/>
            <person name="Dainat J."/>
        </authorList>
    </citation>
    <scope>NUCLEOTIDE SEQUENCE [LARGE SCALE GENOMIC DNA]</scope>
</reference>
<dbReference type="PANTHER" id="PTHR12616">
    <property type="entry name" value="VACUOLAR PROTEIN SORTING VPS41"/>
    <property type="match status" value="1"/>
</dbReference>
<dbReference type="InterPro" id="IPR000547">
    <property type="entry name" value="Clathrin_H-chain/VPS_repeat"/>
</dbReference>
<dbReference type="InParanoid" id="A0A448YTP0"/>
<dbReference type="EMBL" id="CAACVR010000076">
    <property type="protein sequence ID" value="VEU24280.1"/>
    <property type="molecule type" value="Genomic_DNA"/>
</dbReference>
<feature type="compositionally biased region" description="Acidic residues" evidence="4">
    <location>
        <begin position="49"/>
        <end position="60"/>
    </location>
</feature>
<feature type="domain" description="Vps41 beta-propeller" evidence="5">
    <location>
        <begin position="153"/>
        <end position="502"/>
    </location>
</feature>
<accession>A0A448YTP0</accession>
<dbReference type="GO" id="GO:0005770">
    <property type="term" value="C:late endosome"/>
    <property type="evidence" value="ECO:0007669"/>
    <property type="project" value="TreeGrafter"/>
</dbReference>
<dbReference type="STRING" id="13370.A0A448YTP0"/>
<protein>
    <submittedName>
        <fullName evidence="6">DEKNAAC105512</fullName>
    </submittedName>
</protein>
<evidence type="ECO:0000259" key="5">
    <source>
        <dbReference type="Pfam" id="PF23411"/>
    </source>
</evidence>
<dbReference type="InterPro" id="IPR011990">
    <property type="entry name" value="TPR-like_helical_dom_sf"/>
</dbReference>
<dbReference type="GO" id="GO:0006623">
    <property type="term" value="P:protein targeting to vacuole"/>
    <property type="evidence" value="ECO:0007669"/>
    <property type="project" value="InterPro"/>
</dbReference>
<dbReference type="SUPFAM" id="SSF48371">
    <property type="entry name" value="ARM repeat"/>
    <property type="match status" value="1"/>
</dbReference>
<dbReference type="OrthoDB" id="244107at2759"/>
<evidence type="ECO:0000256" key="3">
    <source>
        <dbReference type="PROSITE-ProRule" id="PRU01006"/>
    </source>
</evidence>
<dbReference type="FunCoup" id="A0A448YTP0">
    <property type="interactions" value="708"/>
</dbReference>
<evidence type="ECO:0000256" key="4">
    <source>
        <dbReference type="SAM" id="MobiDB-lite"/>
    </source>
</evidence>
<evidence type="ECO:0000313" key="7">
    <source>
        <dbReference type="Proteomes" id="UP000290900"/>
    </source>
</evidence>
<dbReference type="Pfam" id="PF23411">
    <property type="entry name" value="Beta-prop_Vps41"/>
    <property type="match status" value="1"/>
</dbReference>
<feature type="region of interest" description="Disordered" evidence="4">
    <location>
        <begin position="1"/>
        <end position="154"/>
    </location>
</feature>
<dbReference type="GO" id="GO:0034058">
    <property type="term" value="P:endosomal vesicle fusion"/>
    <property type="evidence" value="ECO:0007669"/>
    <property type="project" value="TreeGrafter"/>
</dbReference>
<proteinExistence type="predicted"/>
<dbReference type="InterPro" id="IPR016024">
    <property type="entry name" value="ARM-type_fold"/>
</dbReference>